<feature type="compositionally biased region" description="Basic and acidic residues" evidence="1">
    <location>
        <begin position="8"/>
        <end position="24"/>
    </location>
</feature>
<evidence type="ECO:0000256" key="1">
    <source>
        <dbReference type="SAM" id="MobiDB-lite"/>
    </source>
</evidence>
<proteinExistence type="predicted"/>
<name>A0AA48I7Y9_9TREE</name>
<evidence type="ECO:0000313" key="3">
    <source>
        <dbReference type="Proteomes" id="UP001233271"/>
    </source>
</evidence>
<dbReference type="EMBL" id="AP028214">
    <property type="protein sequence ID" value="BEI90942.1"/>
    <property type="molecule type" value="Genomic_DNA"/>
</dbReference>
<protein>
    <submittedName>
        <fullName evidence="2">Uncharacterized protein</fullName>
    </submittedName>
</protein>
<keyword evidence="3" id="KW-1185">Reference proteome</keyword>
<dbReference type="AlphaFoldDB" id="A0AA48I7Y9"/>
<dbReference type="GeneID" id="85494812"/>
<gene>
    <name evidence="2" type="ORF">CcaverHIS019_0310120</name>
</gene>
<reference evidence="2" key="1">
    <citation type="journal article" date="2023" name="BMC Genomics">
        <title>Chromosome-level genome assemblies of Cutaneotrichosporon spp. (Trichosporonales, Basidiomycota) reveal imbalanced evolution between nucleotide sequences and chromosome synteny.</title>
        <authorList>
            <person name="Kobayashi Y."/>
            <person name="Kayamori A."/>
            <person name="Aoki K."/>
            <person name="Shiwa Y."/>
            <person name="Matsutani M."/>
            <person name="Fujita N."/>
            <person name="Sugita T."/>
            <person name="Iwasaki W."/>
            <person name="Tanaka N."/>
            <person name="Takashima M."/>
        </authorList>
    </citation>
    <scope>NUCLEOTIDE SEQUENCE</scope>
    <source>
        <strain evidence="2">HIS019</strain>
    </source>
</reference>
<dbReference type="Proteomes" id="UP001233271">
    <property type="component" value="Chromosome 3"/>
</dbReference>
<organism evidence="2 3">
    <name type="scientific">Cutaneotrichosporon cavernicola</name>
    <dbReference type="NCBI Taxonomy" id="279322"/>
    <lineage>
        <taxon>Eukaryota</taxon>
        <taxon>Fungi</taxon>
        <taxon>Dikarya</taxon>
        <taxon>Basidiomycota</taxon>
        <taxon>Agaricomycotina</taxon>
        <taxon>Tremellomycetes</taxon>
        <taxon>Trichosporonales</taxon>
        <taxon>Trichosporonaceae</taxon>
        <taxon>Cutaneotrichosporon</taxon>
    </lineage>
</organism>
<evidence type="ECO:0000313" key="2">
    <source>
        <dbReference type="EMBL" id="BEI90942.1"/>
    </source>
</evidence>
<feature type="region of interest" description="Disordered" evidence="1">
    <location>
        <begin position="1"/>
        <end position="28"/>
    </location>
</feature>
<dbReference type="RefSeq" id="XP_060456207.1">
    <property type="nucleotide sequence ID" value="XM_060599521.1"/>
</dbReference>
<sequence>MPPSRHRLSVEARAARSARQEDRVQRRRTPPNLARHFQAFRDATNRLDDLLLIVERLLHIMELHGLAHPYETLWEYYEDATHLAERARCLGFARHTWNKAAVEGYIQLVGVVGQAQAFENRSWAWHGTSAAEIWACIADAAIVVIQTIRRAATAAVRAREIAS</sequence>
<accession>A0AA48I7Y9</accession>
<dbReference type="KEGG" id="ccac:CcaHIS019_0310120"/>